<protein>
    <submittedName>
        <fullName evidence="9">Actin-85C-like isoform X1</fullName>
    </submittedName>
</protein>
<proteinExistence type="inferred from homology"/>
<dbReference type="GeneID" id="110298773"/>
<dbReference type="SMART" id="SM00268">
    <property type="entry name" value="ACTIN"/>
    <property type="match status" value="1"/>
</dbReference>
<dbReference type="InterPro" id="IPR004000">
    <property type="entry name" value="Actin"/>
</dbReference>
<comment type="subcellular location">
    <subcellularLocation>
        <location evidence="1">Cytoplasm</location>
        <location evidence="1">Cytoskeleton</location>
    </subcellularLocation>
</comment>
<evidence type="ECO:0000256" key="7">
    <source>
        <dbReference type="RuleBase" id="RU000487"/>
    </source>
</evidence>
<dbReference type="Gene3D" id="3.90.640.10">
    <property type="entry name" value="Actin, Chain A, domain 4"/>
    <property type="match status" value="1"/>
</dbReference>
<dbReference type="RefSeq" id="XP_021023871.1">
    <property type="nucleotide sequence ID" value="XM_021168212.2"/>
</dbReference>
<organism evidence="8 9">
    <name type="scientific">Mus caroli</name>
    <name type="common">Ryukyu mouse</name>
    <name type="synonym">Ricefield mouse</name>
    <dbReference type="NCBI Taxonomy" id="10089"/>
    <lineage>
        <taxon>Eukaryota</taxon>
        <taxon>Metazoa</taxon>
        <taxon>Chordata</taxon>
        <taxon>Craniata</taxon>
        <taxon>Vertebrata</taxon>
        <taxon>Euteleostomi</taxon>
        <taxon>Mammalia</taxon>
        <taxon>Eutheria</taxon>
        <taxon>Euarchontoglires</taxon>
        <taxon>Glires</taxon>
        <taxon>Rodentia</taxon>
        <taxon>Myomorpha</taxon>
        <taxon>Muroidea</taxon>
        <taxon>Muridae</taxon>
        <taxon>Murinae</taxon>
        <taxon>Mus</taxon>
        <taxon>Mus</taxon>
    </lineage>
</organism>
<dbReference type="AlphaFoldDB" id="A0A6P5Q3B1"/>
<evidence type="ECO:0000313" key="8">
    <source>
        <dbReference type="Proteomes" id="UP000515126"/>
    </source>
</evidence>
<dbReference type="PANTHER" id="PTHR11937">
    <property type="entry name" value="ACTIN"/>
    <property type="match status" value="1"/>
</dbReference>
<keyword evidence="5" id="KW-0067">ATP-binding</keyword>
<dbReference type="Gene3D" id="3.30.420.40">
    <property type="match status" value="2"/>
</dbReference>
<keyword evidence="8" id="KW-1185">Reference proteome</keyword>
<gene>
    <name evidence="9" type="primary">LOC110298773</name>
</gene>
<accession>A0A6P5Q3B1</accession>
<name>A0A6P5Q3B1_MUSCR</name>
<sequence>MEKTPLVCDYGSGFSKVGFSGTQAPRAIFPTILGKMKHTNVLEGLGEQDWFIGAETQTNRTELNMYYPISRGAITNWDNVEKIWHYSFYHSLQIAPEQHPILITEAPLTSKEAKSRMTQILFETFNFPALYTANQAVLSLIASGRTSGTAIESGDGMTYIVPVMNGYPLHLSTTKLDIAGQDLTLYLMKLLSDNGNVLETIADLEYIRDLKDKYSYVALDYNMEMSKTSAPSFQKKFTLPDGKEINLGQEAFMCSEALFDTSLLERANPGIHMLTLESIMSCEKSHLRTLFNYIILTGGTSACTGLRFRMQKEMAMLVSPDFCVKVTVSPYAKYSAWIGASILSSLPLFKDMWITNHEYLEIGPSVIFRRCF</sequence>
<evidence type="ECO:0000256" key="4">
    <source>
        <dbReference type="ARBA" id="ARBA00022741"/>
    </source>
</evidence>
<reference evidence="9" key="1">
    <citation type="submission" date="2025-08" db="UniProtKB">
        <authorList>
            <consortium name="RefSeq"/>
        </authorList>
    </citation>
    <scope>IDENTIFICATION</scope>
</reference>
<dbReference type="PRINTS" id="PR00190">
    <property type="entry name" value="ACTIN"/>
</dbReference>
<dbReference type="Proteomes" id="UP000515126">
    <property type="component" value="Chromosome 7"/>
</dbReference>
<comment type="similarity">
    <text evidence="2 7">Belongs to the actin family.</text>
</comment>
<evidence type="ECO:0000256" key="5">
    <source>
        <dbReference type="ARBA" id="ARBA00022840"/>
    </source>
</evidence>
<dbReference type="Pfam" id="PF00022">
    <property type="entry name" value="Actin"/>
    <property type="match status" value="1"/>
</dbReference>
<keyword evidence="4" id="KW-0547">Nucleotide-binding</keyword>
<evidence type="ECO:0000313" key="9">
    <source>
        <dbReference type="RefSeq" id="XP_021023871.1"/>
    </source>
</evidence>
<dbReference type="KEGG" id="mcal:110298773"/>
<dbReference type="FunFam" id="3.30.420.40:FF:000148">
    <property type="entry name" value="Actin, alpha skeletal muscle"/>
    <property type="match status" value="1"/>
</dbReference>
<evidence type="ECO:0000256" key="3">
    <source>
        <dbReference type="ARBA" id="ARBA00022490"/>
    </source>
</evidence>
<dbReference type="FunFam" id="3.90.640.10:FF:000007">
    <property type="entry name" value="Actin like 7B"/>
    <property type="match status" value="1"/>
</dbReference>
<keyword evidence="3" id="KW-0963">Cytoplasm</keyword>
<dbReference type="GO" id="GO:0005856">
    <property type="term" value="C:cytoskeleton"/>
    <property type="evidence" value="ECO:0007669"/>
    <property type="project" value="UniProtKB-SubCell"/>
</dbReference>
<dbReference type="InterPro" id="IPR043129">
    <property type="entry name" value="ATPase_NBD"/>
</dbReference>
<evidence type="ECO:0000256" key="6">
    <source>
        <dbReference type="ARBA" id="ARBA00023212"/>
    </source>
</evidence>
<dbReference type="GO" id="GO:0005524">
    <property type="term" value="F:ATP binding"/>
    <property type="evidence" value="ECO:0007669"/>
    <property type="project" value="UniProtKB-KW"/>
</dbReference>
<evidence type="ECO:0000256" key="1">
    <source>
        <dbReference type="ARBA" id="ARBA00004245"/>
    </source>
</evidence>
<keyword evidence="6" id="KW-0206">Cytoskeleton</keyword>
<evidence type="ECO:0000256" key="2">
    <source>
        <dbReference type="ARBA" id="ARBA00006752"/>
    </source>
</evidence>
<dbReference type="SUPFAM" id="SSF53067">
    <property type="entry name" value="Actin-like ATPase domain"/>
    <property type="match status" value="2"/>
</dbReference>